<dbReference type="GO" id="GO:0003688">
    <property type="term" value="F:DNA replication origin binding"/>
    <property type="evidence" value="ECO:0007669"/>
    <property type="project" value="EnsemblFungi"/>
</dbReference>
<evidence type="ECO:0000259" key="3">
    <source>
        <dbReference type="Pfam" id="PF16679"/>
    </source>
</evidence>
<evidence type="ECO:0000256" key="2">
    <source>
        <dbReference type="ARBA" id="ARBA00023306"/>
    </source>
</evidence>
<keyword evidence="5" id="KW-1185">Reference proteome</keyword>
<dbReference type="GO" id="GO:0006267">
    <property type="term" value="P:pre-replicative complex assembly involved in nuclear cell cycle DNA replication"/>
    <property type="evidence" value="ECO:0007669"/>
    <property type="project" value="EnsemblFungi"/>
</dbReference>
<gene>
    <name evidence="4" type="primary">KAFR0I02750</name>
    <name evidence="4" type="ORF">KAFR_0I02750</name>
</gene>
<dbReference type="InterPro" id="IPR032054">
    <property type="entry name" value="Cdt1_C"/>
</dbReference>
<reference evidence="4 5" key="1">
    <citation type="journal article" date="2011" name="Proc. Natl. Acad. Sci. U.S.A.">
        <title>Evolutionary erosion of yeast sex chromosomes by mating-type switching accidents.</title>
        <authorList>
            <person name="Gordon J.L."/>
            <person name="Armisen D."/>
            <person name="Proux-Wera E."/>
            <person name="Oheigeartaigh S.S."/>
            <person name="Byrne K.P."/>
            <person name="Wolfe K.H."/>
        </authorList>
    </citation>
    <scope>NUCLEOTIDE SEQUENCE [LARGE SCALE GENOMIC DNA]</scope>
    <source>
        <strain evidence="5">ATCC 22294 / BCRC 22015 / CBS 2517 / CECT 1963 / NBRC 1671 / NRRL Y-8276</strain>
    </source>
</reference>
<dbReference type="GO" id="GO:0030174">
    <property type="term" value="P:regulation of DNA-templated DNA replication initiation"/>
    <property type="evidence" value="ECO:0007669"/>
    <property type="project" value="EnsemblFungi"/>
</dbReference>
<feature type="domain" description="DNA replication factor Cdt1 C-terminal" evidence="3">
    <location>
        <begin position="443"/>
        <end position="524"/>
    </location>
</feature>
<dbReference type="Gene3D" id="1.10.10.1420">
    <property type="entry name" value="DNA replication factor Cdt1, C-terminal WH domain"/>
    <property type="match status" value="1"/>
</dbReference>
<dbReference type="RefSeq" id="XP_003959189.1">
    <property type="nucleotide sequence ID" value="XM_003959140.1"/>
</dbReference>
<dbReference type="eggNOG" id="ENOG502QRI1">
    <property type="taxonomic scope" value="Eukaryota"/>
</dbReference>
<dbReference type="EMBL" id="HE650829">
    <property type="protein sequence ID" value="CCF60054.1"/>
    <property type="molecule type" value="Genomic_DNA"/>
</dbReference>
<comment type="similarity">
    <text evidence="1">Belongs to the Cdt1 family.</text>
</comment>
<dbReference type="InterPro" id="IPR038090">
    <property type="entry name" value="Cdt1_C_WH_dom_sf"/>
</dbReference>
<dbReference type="AlphaFoldDB" id="H2B0A4"/>
<dbReference type="STRING" id="1071382.H2B0A4"/>
<evidence type="ECO:0000256" key="1">
    <source>
        <dbReference type="ARBA" id="ARBA00008356"/>
    </source>
</evidence>
<sequence length="553" mass="63295">MSRLPVIDLDAVSSEDDILPVLKAILVNYDTFLLKNYANTLDTGSLGEIDLEQGFDANFTGTVQIEEHTYLEQYIATTDTSLQFDRACTDQGLNKISAKLLKLAIFFGQLALNAMDGTNDIDLEKHYSTKLTRYYSAQAGNMTLFDGESIEYLSPKNYTTHVSTGILTIFPQACGIRYKPITTSNDDNVWTVVDEPDCLLFHTGTYLQTISHGLHSTSPIQIDINRHNILHLTVYPEMGLQVGAEETIASLLLKQQIVELPSVGGTYYQDELSRLNLKKKIKFYGKLFATVETIVSLNYISKPRDMAMEVDKILVQCTNLMQNKITEDDFLKMLSIWPGVYNVEVNFNGELTVRLPFSNNLLKLTNNSRKLQYVQLIEAWYEKQLQRRHGAPAEDLDPVKFQKRHYHRDGLVKANKTTTRRTYISNSKDKFIFQEKRDDSQVNLLNRIKAKERTAMEELQLRESQYDKFLKVKMQKIMSILQTLVENEPYTMTYLNSLVVDSLRDGNNPISEEESEQCLLKIQQWLGEDTMRLITVKNGLKVLKWRGLNGVTL</sequence>
<dbReference type="HOGENOM" id="CLU_492622_0_0_1"/>
<dbReference type="Pfam" id="PF16679">
    <property type="entry name" value="CDT1_C"/>
    <property type="match status" value="1"/>
</dbReference>
<dbReference type="GO" id="GO:0000727">
    <property type="term" value="P:double-strand break repair via break-induced replication"/>
    <property type="evidence" value="ECO:0007669"/>
    <property type="project" value="EnsemblFungi"/>
</dbReference>
<protein>
    <recommendedName>
        <fullName evidence="3">DNA replication factor Cdt1 C-terminal domain-containing protein</fullName>
    </recommendedName>
</protein>
<accession>H2B0A4</accession>
<dbReference type="KEGG" id="kaf:KAFR_0I02750"/>
<organism evidence="4 5">
    <name type="scientific">Kazachstania africana (strain ATCC 22294 / BCRC 22015 / CBS 2517 / CECT 1963 / NBRC 1671 / NRRL Y-8276)</name>
    <name type="common">Yeast</name>
    <name type="synonym">Kluyveromyces africanus</name>
    <dbReference type="NCBI Taxonomy" id="1071382"/>
    <lineage>
        <taxon>Eukaryota</taxon>
        <taxon>Fungi</taxon>
        <taxon>Dikarya</taxon>
        <taxon>Ascomycota</taxon>
        <taxon>Saccharomycotina</taxon>
        <taxon>Saccharomycetes</taxon>
        <taxon>Saccharomycetales</taxon>
        <taxon>Saccharomycetaceae</taxon>
        <taxon>Kazachstania</taxon>
    </lineage>
</organism>
<evidence type="ECO:0000313" key="4">
    <source>
        <dbReference type="EMBL" id="CCF60054.1"/>
    </source>
</evidence>
<proteinExistence type="inferred from homology"/>
<dbReference type="FunCoup" id="H2B0A4">
    <property type="interactions" value="207"/>
</dbReference>
<evidence type="ECO:0000313" key="5">
    <source>
        <dbReference type="Proteomes" id="UP000005220"/>
    </source>
</evidence>
<dbReference type="OrthoDB" id="4058916at2759"/>
<dbReference type="GO" id="GO:0005737">
    <property type="term" value="C:cytoplasm"/>
    <property type="evidence" value="ECO:0007669"/>
    <property type="project" value="EnsemblFungi"/>
</dbReference>
<name>H2B0A4_KAZAF</name>
<dbReference type="GO" id="GO:0005656">
    <property type="term" value="C:nuclear pre-replicative complex"/>
    <property type="evidence" value="ECO:0007669"/>
    <property type="project" value="EnsemblFungi"/>
</dbReference>
<keyword evidence="2" id="KW-0131">Cell cycle</keyword>
<dbReference type="Proteomes" id="UP000005220">
    <property type="component" value="Chromosome 9"/>
</dbReference>
<dbReference type="InParanoid" id="H2B0A4"/>
<dbReference type="GeneID" id="13883689"/>